<protein>
    <submittedName>
        <fullName evidence="1">Uncharacterized protein</fullName>
    </submittedName>
</protein>
<gene>
    <name evidence="1" type="ORF">SAMN04489711_1334</name>
</gene>
<accession>A0A1I2HT88</accession>
<evidence type="ECO:0000313" key="2">
    <source>
        <dbReference type="Proteomes" id="UP000199119"/>
    </source>
</evidence>
<sequence length="212" mass="24014">MPFSIADCRFDCKINRPPVRGDETIQESVEKLAARLQVRNLAMEAVARLPGEGEEVAGALSVQCVKLQKDCDRAFFVEHFLEIQRALLFFKEDGILKMVKDNRLICSGSSPKELVFGLRAAEFKWKRPEIKFIRHKGSGLYLSEGEFKEVRERVLKKIGVANFEKRPPPLQSWERCPAYPGCTNIDSPRKSAWPVAFSASRMEFFTAGANDS</sequence>
<dbReference type="AlphaFoldDB" id="A0A1I2HT88"/>
<proteinExistence type="predicted"/>
<dbReference type="RefSeq" id="WP_139222969.1">
    <property type="nucleotide sequence ID" value="NZ_FONX01000033.1"/>
</dbReference>
<evidence type="ECO:0000313" key="1">
    <source>
        <dbReference type="EMBL" id="SFF33089.1"/>
    </source>
</evidence>
<reference evidence="2" key="1">
    <citation type="submission" date="2016-10" db="EMBL/GenBank/DDBJ databases">
        <authorList>
            <person name="Varghese N."/>
            <person name="Submissions S."/>
        </authorList>
    </citation>
    <scope>NUCLEOTIDE SEQUENCE [LARGE SCALE GENOMIC DNA]</scope>
    <source>
        <strain evidence="2">DSM 27981</strain>
    </source>
</reference>
<name>A0A1I2HT88_9BURK</name>
<dbReference type="EMBL" id="FONX01000033">
    <property type="protein sequence ID" value="SFF33089.1"/>
    <property type="molecule type" value="Genomic_DNA"/>
</dbReference>
<keyword evidence="2" id="KW-1185">Reference proteome</keyword>
<organism evidence="1 2">
    <name type="scientific">Paracidovorax wautersii</name>
    <dbReference type="NCBI Taxonomy" id="1177982"/>
    <lineage>
        <taxon>Bacteria</taxon>
        <taxon>Pseudomonadati</taxon>
        <taxon>Pseudomonadota</taxon>
        <taxon>Betaproteobacteria</taxon>
        <taxon>Burkholderiales</taxon>
        <taxon>Comamonadaceae</taxon>
        <taxon>Paracidovorax</taxon>
    </lineage>
</organism>
<dbReference type="Proteomes" id="UP000199119">
    <property type="component" value="Unassembled WGS sequence"/>
</dbReference>